<name>A0A0E0DC90_9ORYZ</name>
<organism evidence="2">
    <name type="scientific">Oryza meridionalis</name>
    <dbReference type="NCBI Taxonomy" id="40149"/>
    <lineage>
        <taxon>Eukaryota</taxon>
        <taxon>Viridiplantae</taxon>
        <taxon>Streptophyta</taxon>
        <taxon>Embryophyta</taxon>
        <taxon>Tracheophyta</taxon>
        <taxon>Spermatophyta</taxon>
        <taxon>Magnoliopsida</taxon>
        <taxon>Liliopsida</taxon>
        <taxon>Poales</taxon>
        <taxon>Poaceae</taxon>
        <taxon>BOP clade</taxon>
        <taxon>Oryzoideae</taxon>
        <taxon>Oryzeae</taxon>
        <taxon>Oryzinae</taxon>
        <taxon>Oryza</taxon>
    </lineage>
</organism>
<evidence type="ECO:0000256" key="1">
    <source>
        <dbReference type="SAM" id="MobiDB-lite"/>
    </source>
</evidence>
<accession>A0A0E0DC90</accession>
<dbReference type="EnsemblPlants" id="OMERI04G06230.1">
    <property type="protein sequence ID" value="OMERI04G06230.1"/>
    <property type="gene ID" value="OMERI04G06230"/>
</dbReference>
<keyword evidence="3" id="KW-1185">Reference proteome</keyword>
<reference evidence="2" key="2">
    <citation type="submission" date="2018-05" db="EMBL/GenBank/DDBJ databases">
        <title>OmerRS3 (Oryza meridionalis Reference Sequence Version 3).</title>
        <authorList>
            <person name="Zhang J."/>
            <person name="Kudrna D."/>
            <person name="Lee S."/>
            <person name="Talag J."/>
            <person name="Welchert J."/>
            <person name="Wing R.A."/>
        </authorList>
    </citation>
    <scope>NUCLEOTIDE SEQUENCE [LARGE SCALE GENOMIC DNA]</scope>
    <source>
        <strain evidence="2">cv. OR44</strain>
    </source>
</reference>
<protein>
    <submittedName>
        <fullName evidence="2">Uncharacterized protein</fullName>
    </submittedName>
</protein>
<feature type="region of interest" description="Disordered" evidence="1">
    <location>
        <begin position="177"/>
        <end position="203"/>
    </location>
</feature>
<dbReference type="Proteomes" id="UP000008021">
    <property type="component" value="Chromosome 4"/>
</dbReference>
<evidence type="ECO:0000313" key="2">
    <source>
        <dbReference type="EnsemblPlants" id="OMERI04G06230.1"/>
    </source>
</evidence>
<dbReference type="Gramene" id="OMERI04G06230.1">
    <property type="protein sequence ID" value="OMERI04G06230.1"/>
    <property type="gene ID" value="OMERI04G06230"/>
</dbReference>
<dbReference type="AlphaFoldDB" id="A0A0E0DC90"/>
<proteinExistence type="predicted"/>
<evidence type="ECO:0000313" key="3">
    <source>
        <dbReference type="Proteomes" id="UP000008021"/>
    </source>
</evidence>
<reference evidence="2" key="1">
    <citation type="submission" date="2015-04" db="UniProtKB">
        <authorList>
            <consortium name="EnsemblPlants"/>
        </authorList>
    </citation>
    <scope>IDENTIFICATION</scope>
</reference>
<feature type="compositionally biased region" description="Low complexity" evidence="1">
    <location>
        <begin position="136"/>
        <end position="153"/>
    </location>
</feature>
<dbReference type="HOGENOM" id="CLU_1350791_0_0_1"/>
<feature type="compositionally biased region" description="Basic residues" evidence="1">
    <location>
        <begin position="184"/>
        <end position="203"/>
    </location>
</feature>
<feature type="region of interest" description="Disordered" evidence="1">
    <location>
        <begin position="132"/>
        <end position="153"/>
    </location>
</feature>
<sequence>MGWRVTAWDVAVGAENSGREPEWWAPASIIPSSSPFVALATIVLKGTAGGVSYVGDGFTNAPSGTPRVWQVLVSNFFGVGMSKPVLLGQRERRRRRSGLCSACPSSNIAGRVALGFTVDTPNGRRSLSMLTGCRGSGTPPTTPTLSRSSPLTSPFPALAPTARAERLPLRDLCPRLRERGGREGKRRKRRMTGGHHHLKKKKC</sequence>